<keyword evidence="7" id="KW-0804">Transcription</keyword>
<dbReference type="InterPro" id="IPR031972">
    <property type="entry name" value="CSRNP_N"/>
</dbReference>
<dbReference type="InterPro" id="IPR023260">
    <property type="entry name" value="Cys/Ser-rich_nuc_prot"/>
</dbReference>
<evidence type="ECO:0000313" key="11">
    <source>
        <dbReference type="EMBL" id="KAF8568237.1"/>
    </source>
</evidence>
<comment type="similarity">
    <text evidence="2">Belongs to the AXUD1 family.</text>
</comment>
<feature type="region of interest" description="Disordered" evidence="9">
    <location>
        <begin position="206"/>
        <end position="240"/>
    </location>
</feature>
<feature type="region of interest" description="Disordered" evidence="9">
    <location>
        <begin position="18"/>
        <end position="52"/>
    </location>
</feature>
<reference evidence="11 12" key="1">
    <citation type="submission" date="2019-07" db="EMBL/GenBank/DDBJ databases">
        <title>Annotation for the trematode Paragonimus westermani.</title>
        <authorList>
            <person name="Choi Y.-J."/>
        </authorList>
    </citation>
    <scope>NUCLEOTIDE SEQUENCE [LARGE SCALE GENOMIC DNA]</scope>
    <source>
        <strain evidence="11">180907_Pwestermani</strain>
    </source>
</reference>
<feature type="region of interest" description="Disordered" evidence="9">
    <location>
        <begin position="371"/>
        <end position="394"/>
    </location>
</feature>
<protein>
    <recommendedName>
        <fullName evidence="10">Cysteine/serine-rich nuclear protein N-terminal domain-containing protein</fullName>
    </recommendedName>
</protein>
<feature type="compositionally biased region" description="Polar residues" evidence="9">
    <location>
        <begin position="656"/>
        <end position="684"/>
    </location>
</feature>
<proteinExistence type="inferred from homology"/>
<evidence type="ECO:0000256" key="4">
    <source>
        <dbReference type="ARBA" id="ARBA00023015"/>
    </source>
</evidence>
<dbReference type="Proteomes" id="UP000699462">
    <property type="component" value="Unassembled WGS sequence"/>
</dbReference>
<evidence type="ECO:0000256" key="1">
    <source>
        <dbReference type="ARBA" id="ARBA00004123"/>
    </source>
</evidence>
<gene>
    <name evidence="11" type="ORF">P879_05635</name>
</gene>
<evidence type="ECO:0000256" key="6">
    <source>
        <dbReference type="ARBA" id="ARBA00023159"/>
    </source>
</evidence>
<comment type="caution">
    <text evidence="11">The sequence shown here is derived from an EMBL/GenBank/DDBJ whole genome shotgun (WGS) entry which is preliminary data.</text>
</comment>
<evidence type="ECO:0000256" key="8">
    <source>
        <dbReference type="ARBA" id="ARBA00023242"/>
    </source>
</evidence>
<evidence type="ECO:0000313" key="12">
    <source>
        <dbReference type="Proteomes" id="UP000699462"/>
    </source>
</evidence>
<feature type="domain" description="Cysteine/serine-rich nuclear protein N-terminal" evidence="10">
    <location>
        <begin position="78"/>
        <end position="142"/>
    </location>
</feature>
<feature type="domain" description="Cysteine/serine-rich nuclear protein N-terminal" evidence="10">
    <location>
        <begin position="228"/>
        <end position="363"/>
    </location>
</feature>
<dbReference type="GO" id="GO:0006915">
    <property type="term" value="P:apoptotic process"/>
    <property type="evidence" value="ECO:0007669"/>
    <property type="project" value="UniProtKB-KW"/>
</dbReference>
<feature type="compositionally biased region" description="Low complexity" evidence="9">
    <location>
        <begin position="29"/>
        <end position="46"/>
    </location>
</feature>
<feature type="compositionally biased region" description="Low complexity" evidence="9">
    <location>
        <begin position="688"/>
        <end position="703"/>
    </location>
</feature>
<dbReference type="OrthoDB" id="5946974at2759"/>
<keyword evidence="5" id="KW-0238">DNA-binding</keyword>
<organism evidence="11 12">
    <name type="scientific">Paragonimus westermani</name>
    <dbReference type="NCBI Taxonomy" id="34504"/>
    <lineage>
        <taxon>Eukaryota</taxon>
        <taxon>Metazoa</taxon>
        <taxon>Spiralia</taxon>
        <taxon>Lophotrochozoa</taxon>
        <taxon>Platyhelminthes</taxon>
        <taxon>Trematoda</taxon>
        <taxon>Digenea</taxon>
        <taxon>Plagiorchiida</taxon>
        <taxon>Troglotremata</taxon>
        <taxon>Troglotrematidae</taxon>
        <taxon>Paragonimus</taxon>
    </lineage>
</organism>
<dbReference type="GO" id="GO:0043565">
    <property type="term" value="F:sequence-specific DNA binding"/>
    <property type="evidence" value="ECO:0007669"/>
    <property type="project" value="TreeGrafter"/>
</dbReference>
<evidence type="ECO:0000259" key="10">
    <source>
        <dbReference type="Pfam" id="PF16019"/>
    </source>
</evidence>
<keyword evidence="8" id="KW-0539">Nucleus</keyword>
<dbReference type="PANTHER" id="PTHR13580">
    <property type="entry name" value="TGF-BETA INDUCED APOPTOSIS PROTEIN"/>
    <property type="match status" value="1"/>
</dbReference>
<evidence type="ECO:0000256" key="3">
    <source>
        <dbReference type="ARBA" id="ARBA00022703"/>
    </source>
</evidence>
<dbReference type="PRINTS" id="PR02031">
    <property type="entry name" value="CYSSERRICHNP"/>
</dbReference>
<feature type="compositionally biased region" description="Polar residues" evidence="9">
    <location>
        <begin position="206"/>
        <end position="215"/>
    </location>
</feature>
<keyword evidence="4" id="KW-0805">Transcription regulation</keyword>
<keyword evidence="3" id="KW-0053">Apoptosis</keyword>
<keyword evidence="12" id="KW-1185">Reference proteome</keyword>
<accession>A0A8T0DNE4</accession>
<evidence type="ECO:0000256" key="2">
    <source>
        <dbReference type="ARBA" id="ARBA00008548"/>
    </source>
</evidence>
<keyword evidence="6" id="KW-0010">Activator</keyword>
<evidence type="ECO:0000256" key="5">
    <source>
        <dbReference type="ARBA" id="ARBA00023125"/>
    </source>
</evidence>
<dbReference type="PANTHER" id="PTHR13580:SF9">
    <property type="entry name" value="AXIN1 UP-REGULATED 1, ISOFORM A"/>
    <property type="match status" value="1"/>
</dbReference>
<comment type="subcellular location">
    <subcellularLocation>
        <location evidence="1">Nucleus</location>
    </subcellularLocation>
</comment>
<evidence type="ECO:0000256" key="7">
    <source>
        <dbReference type="ARBA" id="ARBA00023163"/>
    </source>
</evidence>
<dbReference type="EMBL" id="JTDF01002983">
    <property type="protein sequence ID" value="KAF8568237.1"/>
    <property type="molecule type" value="Genomic_DNA"/>
</dbReference>
<name>A0A8T0DNE4_9TREM</name>
<sequence>MDLPGMVGQTAELPSGVTLEYPTTCTSDPSKTTESESVSEVPSLSSGDVSVHLSSNGGCCHQTQPRLLPQKEGFSRADRRVVFKNVDIFYFERSQGFICVPSQGGSSLGMVRMHSACETLSVLEHQHIRRLERYSVLLRKHRGGKIMLTPQQLRYISKQIKSSPTAFVDRVFPKSPSSLCDSADTNATVDIHGCISDFCPRSPVQHTPAVSSTVQRDGDDEQPDEGSHLSDAAEEESLGTNDELETQLSSLVDCYFLQLVPVKKRRMILRKAGLRTIDHLERVECQAIRLSREICGCSCSGGVCLPDECYCARNGIRCQVDRALFPCSCIESAQCQNPEGRIEFDPVRVRTHYLHTRLRLDVERAQQPVNAATLGSDGPTQDQMIDSEEPPTKKWMSNSVFPPDVSAEAAVATHSSTVYDDPILSAYNTTVHGACRDCQDDRYVHMLMQQIASSSSSSDHGESADTSFVDHVANDHSGILVQPIAEACTFVDSVPIPTGVTTISQTDSSANQLVSYKLNDLDAQTSLPNCAPSDQASCQAVRSEEQPTLSAGSFGDLLSNLHDCRPPAFSSDGSSAGHLHETEKQHMADLRPYSLEPISLLFAQCVASDTYWYTQSGGSLMLRDPFPTSYSYPTEITGNMESKFQQQRDFTGTIVTSACSTGTPEPSISNTSPCSPRGGLTNTDRSPESSSRSASPYVESVSA</sequence>
<dbReference type="AlphaFoldDB" id="A0A8T0DNE4"/>
<evidence type="ECO:0000256" key="9">
    <source>
        <dbReference type="SAM" id="MobiDB-lite"/>
    </source>
</evidence>
<dbReference type="GO" id="GO:0005634">
    <property type="term" value="C:nucleus"/>
    <property type="evidence" value="ECO:0007669"/>
    <property type="project" value="UniProtKB-SubCell"/>
</dbReference>
<feature type="region of interest" description="Disordered" evidence="9">
    <location>
        <begin position="656"/>
        <end position="703"/>
    </location>
</feature>
<dbReference type="Pfam" id="PF16019">
    <property type="entry name" value="CSRNP_N"/>
    <property type="match status" value="2"/>
</dbReference>
<dbReference type="GO" id="GO:0000981">
    <property type="term" value="F:DNA-binding transcription factor activity, RNA polymerase II-specific"/>
    <property type="evidence" value="ECO:0007669"/>
    <property type="project" value="TreeGrafter"/>
</dbReference>